<organism evidence="2 3">
    <name type="scientific">Calocera cornea HHB12733</name>
    <dbReference type="NCBI Taxonomy" id="1353952"/>
    <lineage>
        <taxon>Eukaryota</taxon>
        <taxon>Fungi</taxon>
        <taxon>Dikarya</taxon>
        <taxon>Basidiomycota</taxon>
        <taxon>Agaricomycotina</taxon>
        <taxon>Dacrymycetes</taxon>
        <taxon>Dacrymycetales</taxon>
        <taxon>Dacrymycetaceae</taxon>
        <taxon>Calocera</taxon>
    </lineage>
</organism>
<sequence>MTTSHNGSSLLAAKITHSLNQRHTLPSTLPSQQQSQPSIHPHTALHKQTAGRSPVAPSHHTQRAAATTTGVERSEAGRSPSPRRRANRSVATPHPSPPSHPSSNPICTLVESGQGTSRASRSYMLCAPCLVSVTTVTTHHTPHHTASRRVATLGTVPTPRSARFVSFRFVASHSRRHALPLARSHALHPRPCFPAAQTRLTRPNQSERTPGSPTAPGLLFQEASPPINRAIASGFWLLFDRARAHAREWLCRWGLHIDRRACRAQQQQ</sequence>
<feature type="region of interest" description="Disordered" evidence="1">
    <location>
        <begin position="196"/>
        <end position="217"/>
    </location>
</feature>
<dbReference type="AlphaFoldDB" id="A0A165G3A7"/>
<feature type="region of interest" description="Disordered" evidence="1">
    <location>
        <begin position="25"/>
        <end position="113"/>
    </location>
</feature>
<proteinExistence type="predicted"/>
<feature type="compositionally biased region" description="Low complexity" evidence="1">
    <location>
        <begin position="25"/>
        <end position="38"/>
    </location>
</feature>
<dbReference type="Proteomes" id="UP000076842">
    <property type="component" value="Unassembled WGS sequence"/>
</dbReference>
<dbReference type="EMBL" id="KV423962">
    <property type="protein sequence ID" value="KZT57545.1"/>
    <property type="molecule type" value="Genomic_DNA"/>
</dbReference>
<feature type="compositionally biased region" description="Polar residues" evidence="1">
    <location>
        <begin position="198"/>
        <end position="212"/>
    </location>
</feature>
<evidence type="ECO:0000313" key="3">
    <source>
        <dbReference type="Proteomes" id="UP000076842"/>
    </source>
</evidence>
<evidence type="ECO:0000313" key="2">
    <source>
        <dbReference type="EMBL" id="KZT57545.1"/>
    </source>
</evidence>
<name>A0A165G3A7_9BASI</name>
<evidence type="ECO:0000256" key="1">
    <source>
        <dbReference type="SAM" id="MobiDB-lite"/>
    </source>
</evidence>
<reference evidence="2 3" key="1">
    <citation type="journal article" date="2016" name="Mol. Biol. Evol.">
        <title>Comparative Genomics of Early-Diverging Mushroom-Forming Fungi Provides Insights into the Origins of Lignocellulose Decay Capabilities.</title>
        <authorList>
            <person name="Nagy L.G."/>
            <person name="Riley R."/>
            <person name="Tritt A."/>
            <person name="Adam C."/>
            <person name="Daum C."/>
            <person name="Floudas D."/>
            <person name="Sun H."/>
            <person name="Yadav J.S."/>
            <person name="Pangilinan J."/>
            <person name="Larsson K.H."/>
            <person name="Matsuura K."/>
            <person name="Barry K."/>
            <person name="Labutti K."/>
            <person name="Kuo R."/>
            <person name="Ohm R.A."/>
            <person name="Bhattacharya S.S."/>
            <person name="Shirouzu T."/>
            <person name="Yoshinaga Y."/>
            <person name="Martin F.M."/>
            <person name="Grigoriev I.V."/>
            <person name="Hibbett D.S."/>
        </authorList>
    </citation>
    <scope>NUCLEOTIDE SEQUENCE [LARGE SCALE GENOMIC DNA]</scope>
    <source>
        <strain evidence="2 3">HHB12733</strain>
    </source>
</reference>
<gene>
    <name evidence="2" type="ORF">CALCODRAFT_276140</name>
</gene>
<accession>A0A165G3A7</accession>
<protein>
    <submittedName>
        <fullName evidence="2">Uncharacterized protein</fullName>
    </submittedName>
</protein>
<keyword evidence="3" id="KW-1185">Reference proteome</keyword>
<dbReference type="InParanoid" id="A0A165G3A7"/>